<dbReference type="InterPro" id="IPR029044">
    <property type="entry name" value="Nucleotide-diphossugar_trans"/>
</dbReference>
<dbReference type="Pfam" id="PF13704">
    <property type="entry name" value="Glyco_tranf_2_4"/>
    <property type="match status" value="1"/>
</dbReference>
<dbReference type="Gene3D" id="3.90.550.10">
    <property type="entry name" value="Spore Coat Polysaccharide Biosynthesis Protein SpsA, Chain A"/>
    <property type="match status" value="1"/>
</dbReference>
<keyword evidence="2" id="KW-0812">Transmembrane</keyword>
<accession>A0A543HYH3</accession>
<reference evidence="4 5" key="1">
    <citation type="submission" date="2019-06" db="EMBL/GenBank/DDBJ databases">
        <title>Sequencing the genomes of 1000 actinobacteria strains.</title>
        <authorList>
            <person name="Klenk H.-P."/>
        </authorList>
    </citation>
    <scope>NUCLEOTIDE SEQUENCE [LARGE SCALE GENOMIC DNA]</scope>
    <source>
        <strain evidence="4 5">DSM 18031</strain>
    </source>
</reference>
<dbReference type="PANTHER" id="PTHR21461:SF69">
    <property type="entry name" value="GLYCOSYLTRANSFERASE FAMILY 92 PROTEIN"/>
    <property type="match status" value="1"/>
</dbReference>
<proteinExistence type="predicted"/>
<evidence type="ECO:0000313" key="4">
    <source>
        <dbReference type="EMBL" id="TQM63406.1"/>
    </source>
</evidence>
<dbReference type="GO" id="GO:0016757">
    <property type="term" value="F:glycosyltransferase activity"/>
    <property type="evidence" value="ECO:0007669"/>
    <property type="project" value="TreeGrafter"/>
</dbReference>
<dbReference type="Proteomes" id="UP000318331">
    <property type="component" value="Unassembled WGS sequence"/>
</dbReference>
<comment type="caution">
    <text evidence="4">The sequence shown here is derived from an EMBL/GenBank/DDBJ whole genome shotgun (WGS) entry which is preliminary data.</text>
</comment>
<gene>
    <name evidence="4" type="ORF">FB466_1668</name>
</gene>
<keyword evidence="3" id="KW-1133">Transmembrane helix</keyword>
<dbReference type="AlphaFoldDB" id="A0A543HYH3"/>
<dbReference type="EMBL" id="VFPN01000002">
    <property type="protein sequence ID" value="TQM63406.1"/>
    <property type="molecule type" value="Genomic_DNA"/>
</dbReference>
<dbReference type="GO" id="GO:0016020">
    <property type="term" value="C:membrane"/>
    <property type="evidence" value="ECO:0007669"/>
    <property type="project" value="UniProtKB-SubCell"/>
</dbReference>
<dbReference type="PANTHER" id="PTHR21461">
    <property type="entry name" value="GLYCOSYLTRANSFERASE FAMILY 92 PROTEIN"/>
    <property type="match status" value="1"/>
</dbReference>
<evidence type="ECO:0000313" key="5">
    <source>
        <dbReference type="Proteomes" id="UP000318331"/>
    </source>
</evidence>
<organism evidence="4 5">
    <name type="scientific">Klugiella xanthotipulae</name>
    <dbReference type="NCBI Taxonomy" id="244735"/>
    <lineage>
        <taxon>Bacteria</taxon>
        <taxon>Bacillati</taxon>
        <taxon>Actinomycetota</taxon>
        <taxon>Actinomycetes</taxon>
        <taxon>Micrococcales</taxon>
        <taxon>Microbacteriaceae</taxon>
        <taxon>Klugiella</taxon>
    </lineage>
</organism>
<keyword evidence="3" id="KW-0472">Membrane</keyword>
<dbReference type="SUPFAM" id="SSF53448">
    <property type="entry name" value="Nucleotide-diphospho-sugar transferases"/>
    <property type="match status" value="1"/>
</dbReference>
<keyword evidence="4" id="KW-0808">Transferase</keyword>
<keyword evidence="5" id="KW-1185">Reference proteome</keyword>
<comment type="subcellular location">
    <subcellularLocation>
        <location evidence="1">Membrane</location>
        <topology evidence="1">Single-pass membrane protein</topology>
    </subcellularLocation>
</comment>
<dbReference type="RefSeq" id="WP_211344788.1">
    <property type="nucleotide sequence ID" value="NZ_BAAAYS010000011.1"/>
</dbReference>
<evidence type="ECO:0000256" key="1">
    <source>
        <dbReference type="ARBA" id="ARBA00004167"/>
    </source>
</evidence>
<protein>
    <submittedName>
        <fullName evidence="4">Glycosyl transferase family 2</fullName>
    </submittedName>
</protein>
<sequence length="386" mass="42686">MKLVATMMVRDEADIVAAMLEHHLAQGVDLIIVTDNGSVDGTREIVSRYADTGRVELHDYREHDKQQSAVVSKMASRAFTEHAADWVINADADEFFIPVDRTLTLREALERIPIALGAFTARVVNMTGLPGRSGSGIDRLTWRDERSNETLARSAGLNAQPTPNAIHVGRADVTVAQGNHFVSIESQGQPEAALALEVLHYPWRSWAQFCTKVENAGLAYEGSPTLRPSPRHHGMRDYRFLKAGILEEFYEYRHPQQHELTDDSTDFVADRWMATSLHDLLDSGRALSPGDLAATLNSPEGEPYTAEEQAHAAEIVGAALPIEVERTEALAREVTERKRLQGVSNQRAQEAEAAHRETQAVYASPDYRIGRAVLAPVRAAKKLIGR</sequence>
<evidence type="ECO:0000256" key="3">
    <source>
        <dbReference type="ARBA" id="ARBA00022989"/>
    </source>
</evidence>
<name>A0A543HYH3_9MICO</name>
<evidence type="ECO:0000256" key="2">
    <source>
        <dbReference type="ARBA" id="ARBA00022692"/>
    </source>
</evidence>
<dbReference type="GO" id="GO:0005737">
    <property type="term" value="C:cytoplasm"/>
    <property type="evidence" value="ECO:0007669"/>
    <property type="project" value="TreeGrafter"/>
</dbReference>